<organism evidence="1 2">
    <name type="scientific">Sinorhizobium kostiense</name>
    <dbReference type="NCBI Taxonomy" id="76747"/>
    <lineage>
        <taxon>Bacteria</taxon>
        <taxon>Pseudomonadati</taxon>
        <taxon>Pseudomonadota</taxon>
        <taxon>Alphaproteobacteria</taxon>
        <taxon>Hyphomicrobiales</taxon>
        <taxon>Rhizobiaceae</taxon>
        <taxon>Sinorhizobium/Ensifer group</taxon>
        <taxon>Sinorhizobium</taxon>
    </lineage>
</organism>
<evidence type="ECO:0000313" key="2">
    <source>
        <dbReference type="Proteomes" id="UP000730739"/>
    </source>
</evidence>
<reference evidence="1 2" key="1">
    <citation type="submission" date="2021-03" db="EMBL/GenBank/DDBJ databases">
        <title>Genomic Encyclopedia of Type Strains, Phase IV (KMG-IV): sequencing the most valuable type-strain genomes for metagenomic binning, comparative biology and taxonomic classification.</title>
        <authorList>
            <person name="Goeker M."/>
        </authorList>
    </citation>
    <scope>NUCLEOTIDE SEQUENCE [LARGE SCALE GENOMIC DNA]</scope>
    <source>
        <strain evidence="1 2">DSM 13372</strain>
    </source>
</reference>
<comment type="caution">
    <text evidence="1">The sequence shown here is derived from an EMBL/GenBank/DDBJ whole genome shotgun (WGS) entry which is preliminary data.</text>
</comment>
<dbReference type="InterPro" id="IPR051321">
    <property type="entry name" value="PHA/PHB_synthase"/>
</dbReference>
<dbReference type="PANTHER" id="PTHR36837:SF2">
    <property type="entry name" value="POLY(3-HYDROXYALKANOATE) POLYMERASE SUBUNIT PHAC"/>
    <property type="match status" value="1"/>
</dbReference>
<dbReference type="EMBL" id="JAGILA010000007">
    <property type="protein sequence ID" value="MBP2237971.1"/>
    <property type="molecule type" value="Genomic_DNA"/>
</dbReference>
<dbReference type="Gene3D" id="3.40.50.1820">
    <property type="entry name" value="alpha/beta hydrolase"/>
    <property type="match status" value="1"/>
</dbReference>
<dbReference type="PANTHER" id="PTHR36837">
    <property type="entry name" value="POLY(3-HYDROXYALKANOATE) POLYMERASE SUBUNIT PHAC"/>
    <property type="match status" value="1"/>
</dbReference>
<dbReference type="RefSeq" id="WP_209604600.1">
    <property type="nucleotide sequence ID" value="NZ_JAGILA010000007.1"/>
</dbReference>
<evidence type="ECO:0000313" key="1">
    <source>
        <dbReference type="EMBL" id="MBP2237971.1"/>
    </source>
</evidence>
<sequence>MEDATKQPGANTGLWQDPPWQESWQYAMDAWQRTVLFCDVLRRRANQYAEHNLSSAPHVLRFDVELVLSGRALPRPVNYGLVRIVPPADIEVDPRKRPFVVVDPRAGHGPGIGGFKADSEIGAALQAGHPCYFIGFLPDPVPGQTIEDIMRAQAAFLERVIELHPEADSRPCVIGNCQAGWAVMMLASTRPELFGAVIVAGSPLSYWAGVKGANPMRYTGGLLGGSWLTALTGDIGGGKFDGAWLVTNFEGLNPANTLWSKQYNVWSHVDTEAARYLEFERWWGGHVNLNAEEMQFIVDELFVGNRLATAEIVTSDGVHIDMRNITSPILCFCSKGDNITPPQQALGWILDLYRSVDDIRAHGQTIIYAMHETIGHLGIFVSGKVATKEHAEFASNIDLIDTLPPGLYEAVLIPRSSETAAPDLVLGEWIARFEPRSFDDLREMGGNDPDDELRFATARRVSEINLGLYRTFAQPFIKAIASDHAASLLARLHPARLPFEMFSDSNPFMAPIAMMADQVREERQPVSPDNAFVALQDFMSKQIETTLDVWRAWRDQSEEQLFLAVYGSPLLQAAVGLRASDEPPRRHPGEQPATLAFIRARIAELRARMSEGGLREASIRALVYVGRGHGMDERQLAVLRRIRARHKDGFSLQEFKRVLREQSLMLLIDEPAALAALPSMLPEGTEERAAALAAVQEVIESTGEMNEEVQARLDRVATIFTGGTAKPAIVRGPSAQARRRTS</sequence>
<dbReference type="SUPFAM" id="SSF53474">
    <property type="entry name" value="alpha/beta-Hydrolases"/>
    <property type="match status" value="1"/>
</dbReference>
<dbReference type="Pfam" id="PF11339">
    <property type="entry name" value="DUF3141"/>
    <property type="match status" value="1"/>
</dbReference>
<protein>
    <submittedName>
        <fullName evidence="1">Pimeloyl-ACP methyl ester carboxylesterase/DNA-binding transcriptional MerR regulator</fullName>
    </submittedName>
</protein>
<accession>A0ABS4R6F7</accession>
<keyword evidence="2" id="KW-1185">Reference proteome</keyword>
<name>A0ABS4R6F7_9HYPH</name>
<dbReference type="InterPro" id="IPR029058">
    <property type="entry name" value="AB_hydrolase_fold"/>
</dbReference>
<dbReference type="Proteomes" id="UP000730739">
    <property type="component" value="Unassembled WGS sequence"/>
</dbReference>
<proteinExistence type="predicted"/>
<dbReference type="InterPro" id="IPR024501">
    <property type="entry name" value="DUF3141"/>
</dbReference>
<gene>
    <name evidence="1" type="ORF">J2Z31_004498</name>
</gene>